<protein>
    <recommendedName>
        <fullName evidence="4">DUF308 domain-containing protein</fullName>
    </recommendedName>
</protein>
<evidence type="ECO:0000313" key="2">
    <source>
        <dbReference type="EMBL" id="BCS84617.1"/>
    </source>
</evidence>
<dbReference type="PANTHER" id="PTHR34989">
    <property type="entry name" value="PROTEIN HDED"/>
    <property type="match status" value="1"/>
</dbReference>
<name>A0ABM7NVR9_9BACT</name>
<dbReference type="InterPro" id="IPR005325">
    <property type="entry name" value="DUF308_memb"/>
</dbReference>
<keyword evidence="1" id="KW-0812">Transmembrane</keyword>
<dbReference type="RefSeq" id="WP_207154779.1">
    <property type="nucleotide sequence ID" value="NZ_AP024484.1"/>
</dbReference>
<feature type="transmembrane region" description="Helical" evidence="1">
    <location>
        <begin position="134"/>
        <end position="156"/>
    </location>
</feature>
<accession>A0ABM7NVR9</accession>
<feature type="transmembrane region" description="Helical" evidence="1">
    <location>
        <begin position="103"/>
        <end position="122"/>
    </location>
</feature>
<evidence type="ECO:0008006" key="4">
    <source>
        <dbReference type="Google" id="ProtNLM"/>
    </source>
</evidence>
<keyword evidence="1" id="KW-0472">Membrane</keyword>
<evidence type="ECO:0000256" key="1">
    <source>
        <dbReference type="SAM" id="Phobius"/>
    </source>
</evidence>
<sequence length="205" mass="22661">MKIFQSSFFRAICAIIIGILLIQYREQTLTWITIAIGILFFISGILSIAEYVSTKKLSDKPEVYDAEGKLISGGPKPHFPILGVASLLLGVILALMTNMFITSLTYIISGVLIIGAIGQFIFLANTSKYASVGFYYWIMPSVILIVGIIAIVYPTAIATAPLFVIGWCMLLYGVVECINALKAINCRKQFYRKENSELKNNKAED</sequence>
<proteinExistence type="predicted"/>
<reference evidence="2 3" key="1">
    <citation type="journal article" date="2022" name="Int. J. Syst. Evol. Microbiol.">
        <title>Prevotella herbatica sp. nov., a plant polysaccharide-decomposing anaerobic bacterium isolated from a methanogenic reactor.</title>
        <authorList>
            <person name="Uek A."/>
            <person name="Tonouchi A."/>
            <person name="Kaku N."/>
            <person name="Ueki K."/>
        </authorList>
    </citation>
    <scope>NUCLEOTIDE SEQUENCE [LARGE SCALE GENOMIC DNA]</scope>
    <source>
        <strain evidence="2 3">WR041</strain>
    </source>
</reference>
<keyword evidence="1" id="KW-1133">Transmembrane helix</keyword>
<feature type="transmembrane region" description="Helical" evidence="1">
    <location>
        <begin position="30"/>
        <end position="52"/>
    </location>
</feature>
<evidence type="ECO:0000313" key="3">
    <source>
        <dbReference type="Proteomes" id="UP001319045"/>
    </source>
</evidence>
<keyword evidence="3" id="KW-1185">Reference proteome</keyword>
<organism evidence="2 3">
    <name type="scientific">Prevotella herbatica</name>
    <dbReference type="NCBI Taxonomy" id="2801997"/>
    <lineage>
        <taxon>Bacteria</taxon>
        <taxon>Pseudomonadati</taxon>
        <taxon>Bacteroidota</taxon>
        <taxon>Bacteroidia</taxon>
        <taxon>Bacteroidales</taxon>
        <taxon>Prevotellaceae</taxon>
        <taxon>Prevotella</taxon>
    </lineage>
</organism>
<dbReference type="Proteomes" id="UP001319045">
    <property type="component" value="Chromosome"/>
</dbReference>
<feature type="transmembrane region" description="Helical" evidence="1">
    <location>
        <begin position="79"/>
        <end position="97"/>
    </location>
</feature>
<feature type="transmembrane region" description="Helical" evidence="1">
    <location>
        <begin position="7"/>
        <end position="24"/>
    </location>
</feature>
<dbReference type="EMBL" id="AP024484">
    <property type="protein sequence ID" value="BCS84617.1"/>
    <property type="molecule type" value="Genomic_DNA"/>
</dbReference>
<feature type="transmembrane region" description="Helical" evidence="1">
    <location>
        <begin position="162"/>
        <end position="184"/>
    </location>
</feature>
<gene>
    <name evidence="2" type="ORF">prwr041_05100</name>
</gene>
<dbReference type="InterPro" id="IPR052712">
    <property type="entry name" value="Acid_resist_chaperone_HdeD"/>
</dbReference>
<dbReference type="Pfam" id="PF03729">
    <property type="entry name" value="DUF308"/>
    <property type="match status" value="2"/>
</dbReference>
<dbReference type="PANTHER" id="PTHR34989:SF1">
    <property type="entry name" value="PROTEIN HDED"/>
    <property type="match status" value="1"/>
</dbReference>